<accession>A0A382C8M6</accession>
<gene>
    <name evidence="1" type="ORF">METZ01_LOCUS175098</name>
</gene>
<dbReference type="AlphaFoldDB" id="A0A382C8M6"/>
<organism evidence="1">
    <name type="scientific">marine metagenome</name>
    <dbReference type="NCBI Taxonomy" id="408172"/>
    <lineage>
        <taxon>unclassified sequences</taxon>
        <taxon>metagenomes</taxon>
        <taxon>ecological metagenomes</taxon>
    </lineage>
</organism>
<reference evidence="1" key="1">
    <citation type="submission" date="2018-05" db="EMBL/GenBank/DDBJ databases">
        <authorList>
            <person name="Lanie J.A."/>
            <person name="Ng W.-L."/>
            <person name="Kazmierczak K.M."/>
            <person name="Andrzejewski T.M."/>
            <person name="Davidsen T.M."/>
            <person name="Wayne K.J."/>
            <person name="Tettelin H."/>
            <person name="Glass J.I."/>
            <person name="Rusch D."/>
            <person name="Podicherti R."/>
            <person name="Tsui H.-C.T."/>
            <person name="Winkler M.E."/>
        </authorList>
    </citation>
    <scope>NUCLEOTIDE SEQUENCE</scope>
</reference>
<proteinExistence type="predicted"/>
<sequence>MTKVCPIVIVEWSIPENSIGKTQVD</sequence>
<protein>
    <submittedName>
        <fullName evidence="1">Uncharacterized protein</fullName>
    </submittedName>
</protein>
<dbReference type="EMBL" id="UINC01033255">
    <property type="protein sequence ID" value="SVB22244.1"/>
    <property type="molecule type" value="Genomic_DNA"/>
</dbReference>
<evidence type="ECO:0000313" key="1">
    <source>
        <dbReference type="EMBL" id="SVB22244.1"/>
    </source>
</evidence>
<name>A0A382C8M6_9ZZZZ</name>